<dbReference type="OrthoDB" id="1077582at2759"/>
<evidence type="ECO:0000256" key="4">
    <source>
        <dbReference type="ARBA" id="ARBA00022692"/>
    </source>
</evidence>
<dbReference type="PIRSF" id="PIRSF037006">
    <property type="entry name" value="Wax_synthase"/>
    <property type="match status" value="1"/>
</dbReference>
<dbReference type="Pfam" id="PF13813">
    <property type="entry name" value="MBOAT_2"/>
    <property type="match status" value="1"/>
</dbReference>
<keyword evidence="4 9" id="KW-0812">Transmembrane</keyword>
<feature type="transmembrane region" description="Helical" evidence="9">
    <location>
        <begin position="6"/>
        <end position="26"/>
    </location>
</feature>
<keyword evidence="8" id="KW-0012">Acyltransferase</keyword>
<dbReference type="GeneID" id="116208865"/>
<dbReference type="Proteomes" id="UP000233551">
    <property type="component" value="Unassembled WGS sequence"/>
</dbReference>
<keyword evidence="5 9" id="KW-1133">Transmembrane helix</keyword>
<evidence type="ECO:0000256" key="9">
    <source>
        <dbReference type="SAM" id="Phobius"/>
    </source>
</evidence>
<evidence type="ECO:0000256" key="7">
    <source>
        <dbReference type="ARBA" id="ARBA00023136"/>
    </source>
</evidence>
<dbReference type="InterPro" id="IPR044851">
    <property type="entry name" value="Wax_synthase"/>
</dbReference>
<evidence type="ECO:0000256" key="1">
    <source>
        <dbReference type="ARBA" id="ARBA00004141"/>
    </source>
</evidence>
<feature type="transmembrane region" description="Helical" evidence="9">
    <location>
        <begin position="240"/>
        <end position="263"/>
    </location>
</feature>
<dbReference type="PANTHER" id="PTHR31595:SF46">
    <property type="entry name" value="ACYL-COA--STEROL O-ACYLTRANSFERASE 1"/>
    <property type="match status" value="1"/>
</dbReference>
<dbReference type="EMBL" id="MTKT01001158">
    <property type="protein sequence ID" value="OWM85614.1"/>
    <property type="molecule type" value="Genomic_DNA"/>
</dbReference>
<keyword evidence="6" id="KW-0443">Lipid metabolism</keyword>
<feature type="transmembrane region" description="Helical" evidence="9">
    <location>
        <begin position="158"/>
        <end position="183"/>
    </location>
</feature>
<feature type="transmembrane region" description="Helical" evidence="9">
    <location>
        <begin position="59"/>
        <end position="79"/>
    </location>
</feature>
<protein>
    <recommendedName>
        <fullName evidence="10">Wax synthase domain-containing protein</fullName>
    </recommendedName>
</protein>
<feature type="transmembrane region" description="Helical" evidence="9">
    <location>
        <begin position="33"/>
        <end position="53"/>
    </location>
</feature>
<comment type="caution">
    <text evidence="11">The sequence shown here is derived from an EMBL/GenBank/DDBJ whole genome shotgun (WGS) entry which is preliminary data.</text>
</comment>
<dbReference type="InterPro" id="IPR032805">
    <property type="entry name" value="Wax_synthase_dom"/>
</dbReference>
<reference evidence="13" key="1">
    <citation type="journal article" date="2017" name="Plant J.">
        <title>The pomegranate (Punica granatum L.) genome and the genomics of punicalagin biosynthesis.</title>
        <authorList>
            <person name="Qin G."/>
            <person name="Xu C."/>
            <person name="Ming R."/>
            <person name="Tang H."/>
            <person name="Guyot R."/>
            <person name="Kramer E.M."/>
            <person name="Hu Y."/>
            <person name="Yi X."/>
            <person name="Qi Y."/>
            <person name="Xu X."/>
            <person name="Gao Z."/>
            <person name="Pan H."/>
            <person name="Jian J."/>
            <person name="Tian Y."/>
            <person name="Yue Z."/>
            <person name="Xu Y."/>
        </authorList>
    </citation>
    <scope>NUCLEOTIDE SEQUENCE [LARGE SCALE GENOMIC DNA]</scope>
    <source>
        <strain evidence="13">cv. Dabenzi</strain>
    </source>
</reference>
<evidence type="ECO:0000259" key="10">
    <source>
        <dbReference type="Pfam" id="PF13813"/>
    </source>
</evidence>
<evidence type="ECO:0000313" key="13">
    <source>
        <dbReference type="Proteomes" id="UP000197138"/>
    </source>
</evidence>
<comment type="similarity">
    <text evidence="2">Belongs to the wax synthase family.</text>
</comment>
<organism evidence="11 13">
    <name type="scientific">Punica granatum</name>
    <name type="common">Pomegranate</name>
    <dbReference type="NCBI Taxonomy" id="22663"/>
    <lineage>
        <taxon>Eukaryota</taxon>
        <taxon>Viridiplantae</taxon>
        <taxon>Streptophyta</taxon>
        <taxon>Embryophyta</taxon>
        <taxon>Tracheophyta</taxon>
        <taxon>Spermatophyta</taxon>
        <taxon>Magnoliopsida</taxon>
        <taxon>eudicotyledons</taxon>
        <taxon>Gunneridae</taxon>
        <taxon>Pentapetalae</taxon>
        <taxon>rosids</taxon>
        <taxon>malvids</taxon>
        <taxon>Myrtales</taxon>
        <taxon>Lythraceae</taxon>
        <taxon>Punica</taxon>
    </lineage>
</organism>
<feature type="transmembrane region" description="Helical" evidence="9">
    <location>
        <begin position="306"/>
        <end position="326"/>
    </location>
</feature>
<keyword evidence="3" id="KW-0808">Transferase</keyword>
<dbReference type="Proteomes" id="UP000197138">
    <property type="component" value="Unassembled WGS sequence"/>
</dbReference>
<evidence type="ECO:0000256" key="5">
    <source>
        <dbReference type="ARBA" id="ARBA00022989"/>
    </source>
</evidence>
<evidence type="ECO:0000256" key="6">
    <source>
        <dbReference type="ARBA" id="ARBA00023098"/>
    </source>
</evidence>
<keyword evidence="7 9" id="KW-0472">Membrane</keyword>
<name>A0A218XL59_PUNGR</name>
<feature type="domain" description="Wax synthase" evidence="10">
    <location>
        <begin position="192"/>
        <end position="282"/>
    </location>
</feature>
<dbReference type="EMBL" id="PGOL01000519">
    <property type="protein sequence ID" value="PKI69190.1"/>
    <property type="molecule type" value="Genomic_DNA"/>
</dbReference>
<keyword evidence="14" id="KW-1185">Reference proteome</keyword>
<dbReference type="GO" id="GO:0008374">
    <property type="term" value="F:O-acyltransferase activity"/>
    <property type="evidence" value="ECO:0007669"/>
    <property type="project" value="InterPro"/>
</dbReference>
<evidence type="ECO:0000313" key="14">
    <source>
        <dbReference type="Proteomes" id="UP000233551"/>
    </source>
</evidence>
<reference evidence="11" key="2">
    <citation type="submission" date="2017-06" db="EMBL/GenBank/DDBJ databases">
        <title>The pomegranate genome and the genomics of punicalagin biosynthesis.</title>
        <authorList>
            <person name="Xu C."/>
        </authorList>
    </citation>
    <scope>NUCLEOTIDE SEQUENCE [LARGE SCALE GENOMIC DNA]</scope>
    <source>
        <tissue evidence="11">Fresh leaf</tissue>
    </source>
</reference>
<feature type="transmembrane region" description="Helical" evidence="9">
    <location>
        <begin position="275"/>
        <end position="294"/>
    </location>
</feature>
<dbReference type="PANTHER" id="PTHR31595">
    <property type="entry name" value="LONG-CHAIN-ALCOHOL O-FATTY-ACYLTRANSFERASE 3-RELATED"/>
    <property type="match status" value="1"/>
</dbReference>
<proteinExistence type="inferred from homology"/>
<evidence type="ECO:0000256" key="8">
    <source>
        <dbReference type="ARBA" id="ARBA00023315"/>
    </source>
</evidence>
<gene>
    <name evidence="11" type="ORF">CDL15_Pgr029037</name>
    <name evidence="12" type="ORF">CRG98_010395</name>
</gene>
<evidence type="ECO:0000313" key="12">
    <source>
        <dbReference type="EMBL" id="PKI69190.1"/>
    </source>
</evidence>
<evidence type="ECO:0000256" key="3">
    <source>
        <dbReference type="ARBA" id="ARBA00022679"/>
    </source>
</evidence>
<sequence length="366" mass="40935">MEGVIYNFFKVWASVVASLGYCYTIGKFVPKGIARLLLVLPIVRLFFLLPLSIDSVNLSGMTGFFVAWLANFKLLLFAFGKGPLATEDSLGSLPHFITVACLPIKVQQKQSQNGCKDKGTGEMKHQKGHRSSLNYALKVVVLVAMIRVYYYSDRIHPTIIYLLYCIHIYFSLEITQASLAAVVQATLGIELEPQFNEPYLSTSLQDFWGRRWNLMVTSILRPSVYEPVRKALEQIIGQQWAPLPAVLATFLVSGLMHEVLFFYQQESAQRAGPTWDITGFFLFHGMCLVAELMAKKVVARRWQPPRLLSGAVTSGFVIATGLRWFIPALLRIEADKRALEEFGAVAAFVQDSAQAVSVKIFNAVIV</sequence>
<evidence type="ECO:0000313" key="11">
    <source>
        <dbReference type="EMBL" id="OWM85614.1"/>
    </source>
</evidence>
<dbReference type="InterPro" id="IPR017088">
    <property type="entry name" value="Wax_synthase_Magnoliopsida"/>
</dbReference>
<reference evidence="12 14" key="3">
    <citation type="submission" date="2017-11" db="EMBL/GenBank/DDBJ databases">
        <title>De-novo sequencing of pomegranate (Punica granatum L.) genome.</title>
        <authorList>
            <person name="Akparov Z."/>
            <person name="Amiraslanov A."/>
            <person name="Hajiyeva S."/>
            <person name="Abbasov M."/>
            <person name="Kaur K."/>
            <person name="Hamwieh A."/>
            <person name="Solovyev V."/>
            <person name="Salamov A."/>
            <person name="Braich B."/>
            <person name="Kosarev P."/>
            <person name="Mahmoud A."/>
            <person name="Hajiyev E."/>
            <person name="Babayeva S."/>
            <person name="Izzatullayeva V."/>
            <person name="Mammadov A."/>
            <person name="Mammadov A."/>
            <person name="Sharifova S."/>
            <person name="Ojaghi J."/>
            <person name="Eynullazada K."/>
            <person name="Bayramov B."/>
            <person name="Abdulazimova A."/>
            <person name="Shahmuradov I."/>
        </authorList>
    </citation>
    <scope>NUCLEOTIDE SEQUENCE [LARGE SCALE GENOMIC DNA]</scope>
    <source>
        <strain evidence="12">AG2017</strain>
        <strain evidence="14">cv. AG2017</strain>
        <tissue evidence="12">Leaf</tissue>
    </source>
</reference>
<dbReference type="GO" id="GO:0006629">
    <property type="term" value="P:lipid metabolic process"/>
    <property type="evidence" value="ECO:0007669"/>
    <property type="project" value="UniProtKB-KW"/>
</dbReference>
<dbReference type="GO" id="GO:0016020">
    <property type="term" value="C:membrane"/>
    <property type="evidence" value="ECO:0007669"/>
    <property type="project" value="UniProtKB-SubCell"/>
</dbReference>
<dbReference type="AlphaFoldDB" id="A0A218XL59"/>
<dbReference type="STRING" id="22663.A0A218XL59"/>
<evidence type="ECO:0000256" key="2">
    <source>
        <dbReference type="ARBA" id="ARBA00007282"/>
    </source>
</evidence>
<feature type="transmembrane region" description="Helical" evidence="9">
    <location>
        <begin position="133"/>
        <end position="152"/>
    </location>
</feature>
<accession>A0A218XL59</accession>
<comment type="subcellular location">
    <subcellularLocation>
        <location evidence="1">Membrane</location>
        <topology evidence="1">Multi-pass membrane protein</topology>
    </subcellularLocation>
</comment>